<gene>
    <name evidence="2" type="ORF">BKA19_1904</name>
</gene>
<keyword evidence="1" id="KW-0472">Membrane</keyword>
<proteinExistence type="predicted"/>
<comment type="caution">
    <text evidence="2">The sequence shown here is derived from an EMBL/GenBank/DDBJ whole genome shotgun (WGS) entry which is preliminary data.</text>
</comment>
<name>A0A4Q7Y863_9ACTN</name>
<keyword evidence="3" id="KW-1185">Reference proteome</keyword>
<keyword evidence="1" id="KW-1133">Transmembrane helix</keyword>
<evidence type="ECO:0000256" key="1">
    <source>
        <dbReference type="SAM" id="Phobius"/>
    </source>
</evidence>
<reference evidence="2 3" key="1">
    <citation type="submission" date="2019-02" db="EMBL/GenBank/DDBJ databases">
        <title>Sequencing the genomes of 1000 actinobacteria strains.</title>
        <authorList>
            <person name="Klenk H.-P."/>
        </authorList>
    </citation>
    <scope>NUCLEOTIDE SEQUENCE [LARGE SCALE GENOMIC DNA]</scope>
    <source>
        <strain evidence="2 3">DSM 44509</strain>
    </source>
</reference>
<dbReference type="Proteomes" id="UP000292507">
    <property type="component" value="Unassembled WGS sequence"/>
</dbReference>
<protein>
    <submittedName>
        <fullName evidence="2">Uncharacterized protein</fullName>
    </submittedName>
</protein>
<keyword evidence="1" id="KW-0812">Transmembrane</keyword>
<sequence length="114" mass="12881">MTLLRRLSRSTAFRTIVVVLVLALAWQVYLTVRAPGRIAPELAVAVEEGQPLRVSVALDFPPERFHSLKLQSYGHVMGVEDNRIHLRSVRPESVAALAKIYWVDRLELYEDDAG</sequence>
<feature type="transmembrane region" description="Helical" evidence="1">
    <location>
        <begin position="12"/>
        <end position="30"/>
    </location>
</feature>
<dbReference type="RefSeq" id="WP_104529445.1">
    <property type="nucleotide sequence ID" value="NZ_POQT01000027.1"/>
</dbReference>
<dbReference type="OrthoDB" id="8236609at2"/>
<organism evidence="2 3">
    <name type="scientific">Blastococcus saxobsidens</name>
    <dbReference type="NCBI Taxonomy" id="138336"/>
    <lineage>
        <taxon>Bacteria</taxon>
        <taxon>Bacillati</taxon>
        <taxon>Actinomycetota</taxon>
        <taxon>Actinomycetes</taxon>
        <taxon>Geodermatophilales</taxon>
        <taxon>Geodermatophilaceae</taxon>
        <taxon>Blastococcus</taxon>
    </lineage>
</organism>
<evidence type="ECO:0000313" key="3">
    <source>
        <dbReference type="Proteomes" id="UP000292507"/>
    </source>
</evidence>
<dbReference type="EMBL" id="SHKV01000001">
    <property type="protein sequence ID" value="RZU32209.1"/>
    <property type="molecule type" value="Genomic_DNA"/>
</dbReference>
<dbReference type="AlphaFoldDB" id="A0A4Q7Y863"/>
<evidence type="ECO:0000313" key="2">
    <source>
        <dbReference type="EMBL" id="RZU32209.1"/>
    </source>
</evidence>
<accession>A0A4Q7Y863</accession>